<reference evidence="1 2" key="1">
    <citation type="submission" date="2018-10" db="EMBL/GenBank/DDBJ databases">
        <title>Isolation from soil.</title>
        <authorList>
            <person name="Hu J."/>
        </authorList>
    </citation>
    <scope>NUCLEOTIDE SEQUENCE [LARGE SCALE GENOMIC DNA]</scope>
    <source>
        <strain evidence="1 2">NEAU-Ht49</strain>
    </source>
</reference>
<dbReference type="OrthoDB" id="3872345at2"/>
<dbReference type="Proteomes" id="UP000282674">
    <property type="component" value="Unassembled WGS sequence"/>
</dbReference>
<gene>
    <name evidence="1" type="ORF">EBO15_37370</name>
</gene>
<comment type="caution">
    <text evidence="1">The sequence shown here is derived from an EMBL/GenBank/DDBJ whole genome shotgun (WGS) entry which is preliminary data.</text>
</comment>
<sequence length="75" mass="8374">MCVKDVHTSNERWRFHCPRCVWSWEQVFEARQSGSHTAWYHDGLPSQPPWIDPGCPACGASAKAFPGGALIPPQP</sequence>
<dbReference type="AlphaFoldDB" id="A0A3M2LJC0"/>
<dbReference type="EMBL" id="RFFG01000122">
    <property type="protein sequence ID" value="RMI36890.1"/>
    <property type="molecule type" value="Genomic_DNA"/>
</dbReference>
<name>A0A3M2LJC0_9ACTN</name>
<evidence type="ECO:0000313" key="1">
    <source>
        <dbReference type="EMBL" id="RMI36890.1"/>
    </source>
</evidence>
<keyword evidence="2" id="KW-1185">Reference proteome</keyword>
<accession>A0A3M2LJC0</accession>
<protein>
    <submittedName>
        <fullName evidence="1">Uncharacterized protein</fullName>
    </submittedName>
</protein>
<evidence type="ECO:0000313" key="2">
    <source>
        <dbReference type="Proteomes" id="UP000282674"/>
    </source>
</evidence>
<organism evidence="1 2">
    <name type="scientific">Actinomadura harenae</name>
    <dbReference type="NCBI Taxonomy" id="2483351"/>
    <lineage>
        <taxon>Bacteria</taxon>
        <taxon>Bacillati</taxon>
        <taxon>Actinomycetota</taxon>
        <taxon>Actinomycetes</taxon>
        <taxon>Streptosporangiales</taxon>
        <taxon>Thermomonosporaceae</taxon>
        <taxon>Actinomadura</taxon>
    </lineage>
</organism>
<proteinExistence type="predicted"/>